<dbReference type="OrthoDB" id="273067at2759"/>
<dbReference type="InterPro" id="IPR015943">
    <property type="entry name" value="WD40/YVTN_repeat-like_dom_sf"/>
</dbReference>
<dbReference type="InterPro" id="IPR042626">
    <property type="entry name" value="THOC6"/>
</dbReference>
<dbReference type="PANTHER" id="PTHR44411">
    <property type="entry name" value="THO COMPLEX SUBUNIT 6 HOMOLOG"/>
    <property type="match status" value="1"/>
</dbReference>
<dbReference type="SUPFAM" id="SSF50978">
    <property type="entry name" value="WD40 repeat-like"/>
    <property type="match status" value="1"/>
</dbReference>
<dbReference type="Pfam" id="PF00400">
    <property type="entry name" value="WD40"/>
    <property type="match status" value="1"/>
</dbReference>
<name>A0A6P8Y126_DROAB</name>
<dbReference type="CTD" id="79228"/>
<dbReference type="GeneID" id="117567124"/>
<dbReference type="SMART" id="SM00320">
    <property type="entry name" value="WD40"/>
    <property type="match status" value="2"/>
</dbReference>
<keyword evidence="2 3" id="KW-0853">WD repeat</keyword>
<dbReference type="InterPro" id="IPR036322">
    <property type="entry name" value="WD40_repeat_dom_sf"/>
</dbReference>
<dbReference type="GO" id="GO:0000347">
    <property type="term" value="C:THO complex"/>
    <property type="evidence" value="ECO:0007669"/>
    <property type="project" value="TreeGrafter"/>
</dbReference>
<comment type="similarity">
    <text evidence="1">Belongs to the WD repeat THOC6 family.</text>
</comment>
<keyword evidence="4" id="KW-1185">Reference proteome</keyword>
<feature type="repeat" description="WD" evidence="3">
    <location>
        <begin position="151"/>
        <end position="181"/>
    </location>
</feature>
<dbReference type="AlphaFoldDB" id="A0A6P8Y126"/>
<gene>
    <name evidence="5" type="primary">LOC117567124</name>
</gene>
<protein>
    <submittedName>
        <fullName evidence="5">THO complex subunit 6</fullName>
    </submittedName>
</protein>
<reference evidence="5" key="1">
    <citation type="submission" date="2025-08" db="UniProtKB">
        <authorList>
            <consortium name="RefSeq"/>
        </authorList>
    </citation>
    <scope>IDENTIFICATION</scope>
    <source>
        <strain evidence="5">15112-1751.03</strain>
        <tissue evidence="5">Whole Adult</tissue>
    </source>
</reference>
<evidence type="ECO:0000256" key="3">
    <source>
        <dbReference type="PROSITE-ProRule" id="PRU00221"/>
    </source>
</evidence>
<organism evidence="4 5">
    <name type="scientific">Drosophila albomicans</name>
    <name type="common">Fruit fly</name>
    <dbReference type="NCBI Taxonomy" id="7291"/>
    <lineage>
        <taxon>Eukaryota</taxon>
        <taxon>Metazoa</taxon>
        <taxon>Ecdysozoa</taxon>
        <taxon>Arthropoda</taxon>
        <taxon>Hexapoda</taxon>
        <taxon>Insecta</taxon>
        <taxon>Pterygota</taxon>
        <taxon>Neoptera</taxon>
        <taxon>Endopterygota</taxon>
        <taxon>Diptera</taxon>
        <taxon>Brachycera</taxon>
        <taxon>Muscomorpha</taxon>
        <taxon>Ephydroidea</taxon>
        <taxon>Drosophilidae</taxon>
        <taxon>Drosophila</taxon>
    </lineage>
</organism>
<dbReference type="Gene3D" id="2.130.10.10">
    <property type="entry name" value="YVTN repeat-like/Quinoprotein amine dehydrogenase"/>
    <property type="match status" value="1"/>
</dbReference>
<dbReference type="RefSeq" id="XP_034102822.1">
    <property type="nucleotide sequence ID" value="XM_034246931.2"/>
</dbReference>
<evidence type="ECO:0000313" key="5">
    <source>
        <dbReference type="RefSeq" id="XP_034102822.1"/>
    </source>
</evidence>
<dbReference type="GO" id="GO:0006406">
    <property type="term" value="P:mRNA export from nucleus"/>
    <property type="evidence" value="ECO:0007669"/>
    <property type="project" value="TreeGrafter"/>
</dbReference>
<dbReference type="PANTHER" id="PTHR44411:SF1">
    <property type="entry name" value="THO COMPLEX SUBUNIT 6 HOMOLOG"/>
    <property type="match status" value="1"/>
</dbReference>
<dbReference type="InterPro" id="IPR001680">
    <property type="entry name" value="WD40_rpt"/>
</dbReference>
<proteinExistence type="inferred from homology"/>
<evidence type="ECO:0000256" key="2">
    <source>
        <dbReference type="ARBA" id="ARBA00022574"/>
    </source>
</evidence>
<evidence type="ECO:0000313" key="4">
    <source>
        <dbReference type="Proteomes" id="UP000515160"/>
    </source>
</evidence>
<evidence type="ECO:0000256" key="1">
    <source>
        <dbReference type="ARBA" id="ARBA00009728"/>
    </source>
</evidence>
<dbReference type="PROSITE" id="PS50082">
    <property type="entry name" value="WD_REPEATS_2"/>
    <property type="match status" value="1"/>
</dbReference>
<sequence length="342" mass="38857">MKERELKRAYNNVVAQTISTSQKFLFAGNQFGDIFILSLKELEKGSEEPPNKFVIRPQGSDVAINCLAFHRDFLIVGAIGIIYGLKWNEEEEILSTKRAWEIKIPMQIDAVQVPDVNCLWLCPETDALYAGCGDNVIHKINLEDGRIEREFRGHTDYIHCVVGQSDGRIYSGAEDGTVRAWCDKQQQETSQMEPYKNPDLLRPDWGKWIGAISVNDGWLICGGGPRPAIFHLDSMQYTRAFDFPGRVHVCDFVDDSVFIGGEHNHVQFYTLNGTLQANIPVEHTASYSAVWQLSPFKFMSIVGFSNKLHILKDFRFLDSKLELYTEDSDADNEEPFDEDASF</sequence>
<accession>A0A6P8Y126</accession>
<dbReference type="Proteomes" id="UP000515160">
    <property type="component" value="Chromosome 3"/>
</dbReference>
<dbReference type="GO" id="GO:0000346">
    <property type="term" value="C:transcription export complex"/>
    <property type="evidence" value="ECO:0007669"/>
    <property type="project" value="TreeGrafter"/>
</dbReference>